<evidence type="ECO:0000313" key="4">
    <source>
        <dbReference type="Proteomes" id="UP000597762"/>
    </source>
</evidence>
<gene>
    <name evidence="3" type="ORF">SPHA_30195</name>
</gene>
<keyword evidence="4" id="KW-1185">Reference proteome</keyword>
<dbReference type="GO" id="GO:0005576">
    <property type="term" value="C:extracellular region"/>
    <property type="evidence" value="ECO:0007669"/>
    <property type="project" value="InterPro"/>
</dbReference>
<protein>
    <recommendedName>
        <fullName evidence="2">Chitin-binding type-2 domain-containing protein</fullName>
    </recommendedName>
</protein>
<evidence type="ECO:0000313" key="3">
    <source>
        <dbReference type="EMBL" id="CAE1256526.1"/>
    </source>
</evidence>
<evidence type="ECO:0000256" key="1">
    <source>
        <dbReference type="SAM" id="Phobius"/>
    </source>
</evidence>
<organism evidence="3 4">
    <name type="scientific">Acanthosepion pharaonis</name>
    <name type="common">Pharaoh cuttlefish</name>
    <name type="synonym">Sepia pharaonis</name>
    <dbReference type="NCBI Taxonomy" id="158019"/>
    <lineage>
        <taxon>Eukaryota</taxon>
        <taxon>Metazoa</taxon>
        <taxon>Spiralia</taxon>
        <taxon>Lophotrochozoa</taxon>
        <taxon>Mollusca</taxon>
        <taxon>Cephalopoda</taxon>
        <taxon>Coleoidea</taxon>
        <taxon>Decapodiformes</taxon>
        <taxon>Sepiida</taxon>
        <taxon>Sepiina</taxon>
        <taxon>Sepiidae</taxon>
        <taxon>Acanthosepion</taxon>
    </lineage>
</organism>
<reference evidence="3" key="1">
    <citation type="submission" date="2021-01" db="EMBL/GenBank/DDBJ databases">
        <authorList>
            <person name="Li R."/>
            <person name="Bekaert M."/>
        </authorList>
    </citation>
    <scope>NUCLEOTIDE SEQUENCE</scope>
    <source>
        <strain evidence="3">Farmed</strain>
    </source>
</reference>
<keyword evidence="1" id="KW-1133">Transmembrane helix</keyword>
<feature type="transmembrane region" description="Helical" evidence="1">
    <location>
        <begin position="34"/>
        <end position="55"/>
    </location>
</feature>
<dbReference type="SUPFAM" id="SSF57625">
    <property type="entry name" value="Invertebrate chitin-binding proteins"/>
    <property type="match status" value="1"/>
</dbReference>
<keyword evidence="1" id="KW-0812">Transmembrane</keyword>
<feature type="transmembrane region" description="Helical" evidence="1">
    <location>
        <begin position="67"/>
        <end position="87"/>
    </location>
</feature>
<feature type="transmembrane region" description="Helical" evidence="1">
    <location>
        <begin position="10"/>
        <end position="28"/>
    </location>
</feature>
<dbReference type="OrthoDB" id="6131869at2759"/>
<dbReference type="EMBL" id="CAHIKZ030001213">
    <property type="protein sequence ID" value="CAE1256526.1"/>
    <property type="molecule type" value="Genomic_DNA"/>
</dbReference>
<accession>A0A812C2R8</accession>
<dbReference type="Proteomes" id="UP000597762">
    <property type="component" value="Unassembled WGS sequence"/>
</dbReference>
<sequence length="236" mass="28293">MRISRCGAKYLRLSFLFLILFFLLSSFFPFPFLLALFFVFLFFFLFFVYILFFDFTVDVTDSPPTGAIIIFMWFNVCHSFSLFCGFISSDFDFYSFFLSFFLSFFDFRFKASSFIYYYFIFLSFIILSFFFYFFFHNFIIFYRSEYDDCPVTVTPSPVDQCKAGSVHRVFSKPDNCAQFYNCSLPRENPRPGYLGDYIDECPYPKLFSERTKKCENFTTVNCGSRKEIKYACKYFH</sequence>
<comment type="caution">
    <text evidence="3">The sequence shown here is derived from an EMBL/GenBank/DDBJ whole genome shotgun (WGS) entry which is preliminary data.</text>
</comment>
<keyword evidence="1" id="KW-0472">Membrane</keyword>
<name>A0A812C2R8_ACAPH</name>
<dbReference type="InterPro" id="IPR036508">
    <property type="entry name" value="Chitin-bd_dom_sf"/>
</dbReference>
<dbReference type="GO" id="GO:0008061">
    <property type="term" value="F:chitin binding"/>
    <property type="evidence" value="ECO:0007669"/>
    <property type="project" value="InterPro"/>
</dbReference>
<feature type="transmembrane region" description="Helical" evidence="1">
    <location>
        <begin position="116"/>
        <end position="135"/>
    </location>
</feature>
<dbReference type="Gene3D" id="2.170.140.10">
    <property type="entry name" value="Chitin binding domain"/>
    <property type="match status" value="1"/>
</dbReference>
<dbReference type="AlphaFoldDB" id="A0A812C2R8"/>
<proteinExistence type="predicted"/>
<feature type="domain" description="Chitin-binding type-2" evidence="2">
    <location>
        <begin position="158"/>
        <end position="224"/>
    </location>
</feature>
<dbReference type="PROSITE" id="PS50940">
    <property type="entry name" value="CHIT_BIND_II"/>
    <property type="match status" value="1"/>
</dbReference>
<dbReference type="InterPro" id="IPR002557">
    <property type="entry name" value="Chitin-bd_dom"/>
</dbReference>
<evidence type="ECO:0000259" key="2">
    <source>
        <dbReference type="PROSITE" id="PS50940"/>
    </source>
</evidence>